<proteinExistence type="predicted"/>
<protein>
    <submittedName>
        <fullName evidence="1">Uncharacterized protein</fullName>
    </submittedName>
</protein>
<dbReference type="RefSeq" id="WP_205120559.1">
    <property type="nucleotide sequence ID" value="NZ_JAFBCM010000001.1"/>
</dbReference>
<dbReference type="Proteomes" id="UP001595699">
    <property type="component" value="Unassembled WGS sequence"/>
</dbReference>
<gene>
    <name evidence="1" type="ORF">ACFOUW_14305</name>
</gene>
<dbReference type="EMBL" id="JBHRZH010000012">
    <property type="protein sequence ID" value="MFC3762011.1"/>
    <property type="molecule type" value="Genomic_DNA"/>
</dbReference>
<keyword evidence="2" id="KW-1185">Reference proteome</keyword>
<comment type="caution">
    <text evidence="1">The sequence shown here is derived from an EMBL/GenBank/DDBJ whole genome shotgun (WGS) entry which is preliminary data.</text>
</comment>
<organism evidence="1 2">
    <name type="scientific">Tenggerimyces flavus</name>
    <dbReference type="NCBI Taxonomy" id="1708749"/>
    <lineage>
        <taxon>Bacteria</taxon>
        <taxon>Bacillati</taxon>
        <taxon>Actinomycetota</taxon>
        <taxon>Actinomycetes</taxon>
        <taxon>Propionibacteriales</taxon>
        <taxon>Nocardioidaceae</taxon>
        <taxon>Tenggerimyces</taxon>
    </lineage>
</organism>
<accession>A0ABV7Y9L8</accession>
<evidence type="ECO:0000313" key="2">
    <source>
        <dbReference type="Proteomes" id="UP001595699"/>
    </source>
</evidence>
<reference evidence="2" key="1">
    <citation type="journal article" date="2019" name="Int. J. Syst. Evol. Microbiol.">
        <title>The Global Catalogue of Microorganisms (GCM) 10K type strain sequencing project: providing services to taxonomists for standard genome sequencing and annotation.</title>
        <authorList>
            <consortium name="The Broad Institute Genomics Platform"/>
            <consortium name="The Broad Institute Genome Sequencing Center for Infectious Disease"/>
            <person name="Wu L."/>
            <person name="Ma J."/>
        </authorList>
    </citation>
    <scope>NUCLEOTIDE SEQUENCE [LARGE SCALE GENOMIC DNA]</scope>
    <source>
        <strain evidence="2">CGMCC 4.7241</strain>
    </source>
</reference>
<sequence length="139" mass="14834">MAPTIEQVMVAIESRLATITGLRTTEYTPDQINPPHAIVGVPAIPEYRTTFGRGVFTLEPTITVLVSAVLDKRGQLKLASYANVTGASSIPAAIEADRTLGGVVDECWVLSFRPLGLEEVGQIGYYGGVFDLRTVAKGV</sequence>
<evidence type="ECO:0000313" key="1">
    <source>
        <dbReference type="EMBL" id="MFC3762011.1"/>
    </source>
</evidence>
<name>A0ABV7Y9L8_9ACTN</name>